<comment type="caution">
    <text evidence="2">The sequence shown here is derived from an EMBL/GenBank/DDBJ whole genome shotgun (WGS) entry which is preliminary data.</text>
</comment>
<gene>
    <name evidence="2" type="ORF">J0X15_00835</name>
</gene>
<feature type="transmembrane region" description="Helical" evidence="1">
    <location>
        <begin position="37"/>
        <end position="56"/>
    </location>
</feature>
<reference evidence="2" key="1">
    <citation type="submission" date="2021-03" db="EMBL/GenBank/DDBJ databases">
        <title>Roseibium sp. CAU 1637 isolated from Incheon.</title>
        <authorList>
            <person name="Kim W."/>
        </authorList>
    </citation>
    <scope>NUCLEOTIDE SEQUENCE</scope>
    <source>
        <strain evidence="2">CAU 1637</strain>
    </source>
</reference>
<evidence type="ECO:0000313" key="2">
    <source>
        <dbReference type="EMBL" id="MBO0343751.1"/>
    </source>
</evidence>
<sequence length="78" mass="8958">MKDSEHPFFRPLWRRIAVVVICAGWASFEFYMGNTTWGWITAAIGGYAIWTFLITYTGPVEPKQERISSPETDTTKPE</sequence>
<accession>A0A939EJF8</accession>
<name>A0A939EJF8_9HYPH</name>
<feature type="transmembrane region" description="Helical" evidence="1">
    <location>
        <begin position="12"/>
        <end position="31"/>
    </location>
</feature>
<protein>
    <recommendedName>
        <fullName evidence="4">DUF3329 domain-containing protein</fullName>
    </recommendedName>
</protein>
<keyword evidence="1" id="KW-0812">Transmembrane</keyword>
<proteinExistence type="predicted"/>
<dbReference type="Proteomes" id="UP000664779">
    <property type="component" value="Unassembled WGS sequence"/>
</dbReference>
<dbReference type="EMBL" id="JAFLNF010000001">
    <property type="protein sequence ID" value="MBO0343751.1"/>
    <property type="molecule type" value="Genomic_DNA"/>
</dbReference>
<organism evidence="2 3">
    <name type="scientific">Roseibium limicola</name>
    <dbReference type="NCBI Taxonomy" id="2816037"/>
    <lineage>
        <taxon>Bacteria</taxon>
        <taxon>Pseudomonadati</taxon>
        <taxon>Pseudomonadota</taxon>
        <taxon>Alphaproteobacteria</taxon>
        <taxon>Hyphomicrobiales</taxon>
        <taxon>Stappiaceae</taxon>
        <taxon>Roseibium</taxon>
    </lineage>
</organism>
<dbReference type="AlphaFoldDB" id="A0A939EJF8"/>
<evidence type="ECO:0008006" key="4">
    <source>
        <dbReference type="Google" id="ProtNLM"/>
    </source>
</evidence>
<evidence type="ECO:0000313" key="3">
    <source>
        <dbReference type="Proteomes" id="UP000664779"/>
    </source>
</evidence>
<keyword evidence="3" id="KW-1185">Reference proteome</keyword>
<keyword evidence="1" id="KW-1133">Transmembrane helix</keyword>
<dbReference type="RefSeq" id="WP_206937397.1">
    <property type="nucleotide sequence ID" value="NZ_JAFLNF010000001.1"/>
</dbReference>
<evidence type="ECO:0000256" key="1">
    <source>
        <dbReference type="SAM" id="Phobius"/>
    </source>
</evidence>
<keyword evidence="1" id="KW-0472">Membrane</keyword>